<evidence type="ECO:0000259" key="5">
    <source>
        <dbReference type="PROSITE" id="PS50076"/>
    </source>
</evidence>
<gene>
    <name evidence="6" type="ORF">SHM_12110</name>
</gene>
<dbReference type="InterPro" id="IPR036869">
    <property type="entry name" value="J_dom_sf"/>
</dbReference>
<evidence type="ECO:0000313" key="7">
    <source>
        <dbReference type="Proteomes" id="UP001163387"/>
    </source>
</evidence>
<dbReference type="PRINTS" id="PR00625">
    <property type="entry name" value="JDOMAIN"/>
</dbReference>
<dbReference type="Pfam" id="PF00023">
    <property type="entry name" value="Ank"/>
    <property type="match status" value="2"/>
</dbReference>
<dbReference type="PANTHER" id="PTHR24189:SF50">
    <property type="entry name" value="ANKYRIN REPEAT AND SOCS BOX PROTEIN 2"/>
    <property type="match status" value="1"/>
</dbReference>
<evidence type="ECO:0000313" key="6">
    <source>
        <dbReference type="EMBL" id="BDT03565.1"/>
    </source>
</evidence>
<dbReference type="PANTHER" id="PTHR24189">
    <property type="entry name" value="MYOTROPHIN"/>
    <property type="match status" value="1"/>
</dbReference>
<dbReference type="SUPFAM" id="SSF46565">
    <property type="entry name" value="Chaperone J-domain"/>
    <property type="match status" value="1"/>
</dbReference>
<dbReference type="InterPro" id="IPR001623">
    <property type="entry name" value="DnaJ_domain"/>
</dbReference>
<dbReference type="PROSITE" id="PS50088">
    <property type="entry name" value="ANK_REPEAT"/>
    <property type="match status" value="2"/>
</dbReference>
<evidence type="ECO:0000256" key="4">
    <source>
        <dbReference type="SAM" id="Coils"/>
    </source>
</evidence>
<dbReference type="Pfam" id="PF00226">
    <property type="entry name" value="DnaJ"/>
    <property type="match status" value="1"/>
</dbReference>
<dbReference type="Gene3D" id="1.25.40.20">
    <property type="entry name" value="Ankyrin repeat-containing domain"/>
    <property type="match status" value="1"/>
</dbReference>
<keyword evidence="1" id="KW-0677">Repeat</keyword>
<name>A0ABM8BUQ1_9MOLU</name>
<evidence type="ECO:0000256" key="1">
    <source>
        <dbReference type="ARBA" id="ARBA00022737"/>
    </source>
</evidence>
<dbReference type="SMART" id="SM00248">
    <property type="entry name" value="ANK"/>
    <property type="match status" value="3"/>
</dbReference>
<dbReference type="SUPFAM" id="SSF48403">
    <property type="entry name" value="Ankyrin repeat"/>
    <property type="match status" value="1"/>
</dbReference>
<organism evidence="6 7">
    <name type="scientific">Spiroplasma ixodetis</name>
    <dbReference type="NCBI Taxonomy" id="2141"/>
    <lineage>
        <taxon>Bacteria</taxon>
        <taxon>Bacillati</taxon>
        <taxon>Mycoplasmatota</taxon>
        <taxon>Mollicutes</taxon>
        <taxon>Entomoplasmatales</taxon>
        <taxon>Spiroplasmataceae</taxon>
        <taxon>Spiroplasma</taxon>
    </lineage>
</organism>
<accession>A0ABM8BUQ1</accession>
<reference evidence="6 7" key="1">
    <citation type="journal article" date="2022" name="Front. Microbiol.">
        <title>Male-killing mechanisms vary between Spiroplasma species.</title>
        <authorList>
            <person name="Arai H."/>
            <person name="Inoue M."/>
            <person name="Kageyama D."/>
        </authorList>
    </citation>
    <scope>NUCLEOTIDE SEQUENCE [LARGE SCALE GENOMIC DNA]</scope>
    <source>
        <strain evidence="7">sHm</strain>
    </source>
</reference>
<feature type="domain" description="J" evidence="5">
    <location>
        <begin position="9"/>
        <end position="73"/>
    </location>
</feature>
<sequence length="325" mass="37744">MKDKSLISNYYDILNVLPTASVAEIKKKFKQTALKTHPDKNNNPQSKLKMQELNEAKRILTDENLRKVFDQKLFIYFLQNGNNKEVIYFLTNKINNLNINEKDNSGNTPLHYACFHNFLETADLLIKYGANINVKNNRDNTPLHYAIMGNADLKFINLLIDKGANFIEKDKMGNDSLSFAKDFSKDKKISEFFLKKMKKLKIKQNQKNLLNITKKITNIEREITNIERDIAHFEQKKINSVLNYIIIIFTFGCVNKNKDINKDILIKTDQLKNLLLEKEIANNEKHVFEEKINRLSFNKTKKINAMDLQNQPSTSGYKPSNSSCI</sequence>
<feature type="repeat" description="ANK" evidence="3">
    <location>
        <begin position="105"/>
        <end position="137"/>
    </location>
</feature>
<protein>
    <recommendedName>
        <fullName evidence="5">J domain-containing protein</fullName>
    </recommendedName>
</protein>
<keyword evidence="2 3" id="KW-0040">ANK repeat</keyword>
<feature type="coiled-coil region" evidence="4">
    <location>
        <begin position="202"/>
        <end position="236"/>
    </location>
</feature>
<keyword evidence="7" id="KW-1185">Reference proteome</keyword>
<evidence type="ECO:0000256" key="3">
    <source>
        <dbReference type="PROSITE-ProRule" id="PRU00023"/>
    </source>
</evidence>
<dbReference type="PROSITE" id="PS50297">
    <property type="entry name" value="ANK_REP_REGION"/>
    <property type="match status" value="2"/>
</dbReference>
<feature type="repeat" description="ANK" evidence="3">
    <location>
        <begin position="138"/>
        <end position="171"/>
    </location>
</feature>
<dbReference type="EMBL" id="AP026933">
    <property type="protein sequence ID" value="BDT03565.1"/>
    <property type="molecule type" value="Genomic_DNA"/>
</dbReference>
<dbReference type="CDD" id="cd06257">
    <property type="entry name" value="DnaJ"/>
    <property type="match status" value="1"/>
</dbReference>
<keyword evidence="4" id="KW-0175">Coiled coil</keyword>
<proteinExistence type="predicted"/>
<dbReference type="InterPro" id="IPR050745">
    <property type="entry name" value="Multifunctional_regulatory"/>
</dbReference>
<dbReference type="SMART" id="SM00271">
    <property type="entry name" value="DnaJ"/>
    <property type="match status" value="1"/>
</dbReference>
<dbReference type="InterPro" id="IPR036770">
    <property type="entry name" value="Ankyrin_rpt-contain_sf"/>
</dbReference>
<dbReference type="Gene3D" id="1.10.287.110">
    <property type="entry name" value="DnaJ domain"/>
    <property type="match status" value="1"/>
</dbReference>
<dbReference type="Proteomes" id="UP001163387">
    <property type="component" value="Chromosome"/>
</dbReference>
<evidence type="ECO:0000256" key="2">
    <source>
        <dbReference type="ARBA" id="ARBA00023043"/>
    </source>
</evidence>
<dbReference type="PROSITE" id="PS50076">
    <property type="entry name" value="DNAJ_2"/>
    <property type="match status" value="1"/>
</dbReference>
<dbReference type="InterPro" id="IPR002110">
    <property type="entry name" value="Ankyrin_rpt"/>
</dbReference>